<feature type="domain" description="Helicase C-terminal" evidence="15">
    <location>
        <begin position="471"/>
        <end position="654"/>
    </location>
</feature>
<keyword evidence="3" id="KW-0507">mRNA processing</keyword>
<organism evidence="16 17">
    <name type="scientific">Paramicrosporidium saccamoebae</name>
    <dbReference type="NCBI Taxonomy" id="1246581"/>
    <lineage>
        <taxon>Eukaryota</taxon>
        <taxon>Fungi</taxon>
        <taxon>Fungi incertae sedis</taxon>
        <taxon>Cryptomycota</taxon>
        <taxon>Cryptomycota incertae sedis</taxon>
        <taxon>Paramicrosporidium</taxon>
    </lineage>
</organism>
<keyword evidence="8" id="KW-0508">mRNA splicing</keyword>
<feature type="compositionally biased region" description="Basic residues" evidence="13">
    <location>
        <begin position="957"/>
        <end position="967"/>
    </location>
</feature>
<dbReference type="FunFam" id="3.40.50.300:FF:000007">
    <property type="entry name" value="Pre-mRNA-splicing factor ATP-dependent RNA helicase"/>
    <property type="match status" value="1"/>
</dbReference>
<dbReference type="GO" id="GO:0005524">
    <property type="term" value="F:ATP binding"/>
    <property type="evidence" value="ECO:0007669"/>
    <property type="project" value="UniProtKB-KW"/>
</dbReference>
<dbReference type="PROSITE" id="PS00690">
    <property type="entry name" value="DEAH_ATP_HELICASE"/>
    <property type="match status" value="1"/>
</dbReference>
<dbReference type="GO" id="GO:0000398">
    <property type="term" value="P:mRNA splicing, via spliceosome"/>
    <property type="evidence" value="ECO:0007669"/>
    <property type="project" value="UniProtKB-ARBA"/>
</dbReference>
<evidence type="ECO:0000256" key="12">
    <source>
        <dbReference type="ARBA" id="ARBA00070009"/>
    </source>
</evidence>
<evidence type="ECO:0000256" key="4">
    <source>
        <dbReference type="ARBA" id="ARBA00022741"/>
    </source>
</evidence>
<dbReference type="FunFam" id="3.40.50.300:FF:000615">
    <property type="entry name" value="pre-mRNA-splicing factor ATP-dependent RNA helicase DEAH7"/>
    <property type="match status" value="1"/>
</dbReference>
<keyword evidence="4" id="KW-0547">Nucleotide-binding</keyword>
<dbReference type="GO" id="GO:0016787">
    <property type="term" value="F:hydrolase activity"/>
    <property type="evidence" value="ECO:0007669"/>
    <property type="project" value="UniProtKB-KW"/>
</dbReference>
<evidence type="ECO:0000256" key="9">
    <source>
        <dbReference type="ARBA" id="ARBA00023242"/>
    </source>
</evidence>
<feature type="region of interest" description="Disordered" evidence="13">
    <location>
        <begin position="924"/>
        <end position="967"/>
    </location>
</feature>
<dbReference type="CDD" id="cd18791">
    <property type="entry name" value="SF2_C_RHA"/>
    <property type="match status" value="1"/>
</dbReference>
<comment type="subcellular location">
    <subcellularLocation>
        <location evidence="1">Nucleus</location>
    </subcellularLocation>
</comment>
<dbReference type="EMBL" id="MTSL01000101">
    <property type="protein sequence ID" value="PJF18837.1"/>
    <property type="molecule type" value="Genomic_DNA"/>
</dbReference>
<dbReference type="STRING" id="1246581.A0A2H9TM73"/>
<evidence type="ECO:0000256" key="13">
    <source>
        <dbReference type="SAM" id="MobiDB-lite"/>
    </source>
</evidence>
<dbReference type="Pfam" id="PF21010">
    <property type="entry name" value="HA2_C"/>
    <property type="match status" value="1"/>
</dbReference>
<dbReference type="GO" id="GO:0034458">
    <property type="term" value="F:3'-5' RNA helicase activity"/>
    <property type="evidence" value="ECO:0007669"/>
    <property type="project" value="TreeGrafter"/>
</dbReference>
<dbReference type="PANTHER" id="PTHR18934:SF91">
    <property type="entry name" value="PRE-MRNA-SPLICING FACTOR ATP-DEPENDENT RNA HELICASE PRP16"/>
    <property type="match status" value="1"/>
</dbReference>
<feature type="compositionally biased region" description="Basic and acidic residues" evidence="13">
    <location>
        <begin position="936"/>
        <end position="948"/>
    </location>
</feature>
<dbReference type="InterPro" id="IPR011709">
    <property type="entry name" value="DEAD-box_helicase_OB_fold"/>
</dbReference>
<dbReference type="Pfam" id="PF00270">
    <property type="entry name" value="DEAD"/>
    <property type="match status" value="1"/>
</dbReference>
<comment type="caution">
    <text evidence="16">The sequence shown here is derived from an EMBL/GenBank/DDBJ whole genome shotgun (WGS) entry which is preliminary data.</text>
</comment>
<protein>
    <recommendedName>
        <fullName evidence="12">Pre-mRNA-splicing factor ATP-dependent RNA helicase PRP16</fullName>
        <ecNumber evidence="2">3.6.4.13</ecNumber>
    </recommendedName>
</protein>
<evidence type="ECO:0000256" key="10">
    <source>
        <dbReference type="ARBA" id="ARBA00038040"/>
    </source>
</evidence>
<dbReference type="GO" id="GO:0003723">
    <property type="term" value="F:RNA binding"/>
    <property type="evidence" value="ECO:0007669"/>
    <property type="project" value="TreeGrafter"/>
</dbReference>
<feature type="domain" description="Helicase ATP-binding" evidence="14">
    <location>
        <begin position="294"/>
        <end position="457"/>
    </location>
</feature>
<comment type="catalytic activity">
    <reaction evidence="11">
        <text>ATP + H2O = ADP + phosphate + H(+)</text>
        <dbReference type="Rhea" id="RHEA:13065"/>
        <dbReference type="ChEBI" id="CHEBI:15377"/>
        <dbReference type="ChEBI" id="CHEBI:15378"/>
        <dbReference type="ChEBI" id="CHEBI:30616"/>
        <dbReference type="ChEBI" id="CHEBI:43474"/>
        <dbReference type="ChEBI" id="CHEBI:456216"/>
        <dbReference type="EC" id="3.6.4.13"/>
    </reaction>
</comment>
<evidence type="ECO:0000313" key="17">
    <source>
        <dbReference type="Proteomes" id="UP000240830"/>
    </source>
</evidence>
<keyword evidence="17" id="KW-1185">Reference proteome</keyword>
<dbReference type="InterPro" id="IPR014001">
    <property type="entry name" value="Helicase_ATP-bd"/>
</dbReference>
<dbReference type="GO" id="GO:0005681">
    <property type="term" value="C:spliceosomal complex"/>
    <property type="evidence" value="ECO:0007669"/>
    <property type="project" value="UniProtKB-ARBA"/>
</dbReference>
<dbReference type="InterPro" id="IPR001650">
    <property type="entry name" value="Helicase_C-like"/>
</dbReference>
<evidence type="ECO:0000256" key="11">
    <source>
        <dbReference type="ARBA" id="ARBA00047984"/>
    </source>
</evidence>
<dbReference type="Gene3D" id="3.40.50.300">
    <property type="entry name" value="P-loop containing nucleotide triphosphate hydrolases"/>
    <property type="match status" value="2"/>
</dbReference>
<feature type="region of interest" description="Disordered" evidence="13">
    <location>
        <begin position="1"/>
        <end position="52"/>
    </location>
</feature>
<dbReference type="InterPro" id="IPR027417">
    <property type="entry name" value="P-loop_NTPase"/>
</dbReference>
<dbReference type="Pfam" id="PF00271">
    <property type="entry name" value="Helicase_C"/>
    <property type="match status" value="1"/>
</dbReference>
<dbReference type="SMART" id="SM00487">
    <property type="entry name" value="DEXDc"/>
    <property type="match status" value="1"/>
</dbReference>
<reference evidence="16 17" key="1">
    <citation type="submission" date="2016-10" db="EMBL/GenBank/DDBJ databases">
        <title>The genome of Paramicrosporidium saccamoebae is the missing link in understanding Cryptomycota and Microsporidia evolution.</title>
        <authorList>
            <person name="Quandt C.A."/>
            <person name="Beaudet D."/>
            <person name="Corsaro D."/>
            <person name="Michel R."/>
            <person name="Corradi N."/>
            <person name="James T."/>
        </authorList>
    </citation>
    <scope>NUCLEOTIDE SEQUENCE [LARGE SCALE GENOMIC DNA]</scope>
    <source>
        <strain evidence="16 17">KSL3</strain>
    </source>
</reference>
<evidence type="ECO:0000256" key="5">
    <source>
        <dbReference type="ARBA" id="ARBA00022801"/>
    </source>
</evidence>
<dbReference type="PANTHER" id="PTHR18934">
    <property type="entry name" value="ATP-DEPENDENT RNA HELICASE"/>
    <property type="match status" value="1"/>
</dbReference>
<feature type="compositionally biased region" description="Basic and acidic residues" evidence="13">
    <location>
        <begin position="13"/>
        <end position="24"/>
    </location>
</feature>
<keyword evidence="5" id="KW-0378">Hydrolase</keyword>
<evidence type="ECO:0000256" key="2">
    <source>
        <dbReference type="ARBA" id="ARBA00012552"/>
    </source>
</evidence>
<dbReference type="OrthoDB" id="10253254at2759"/>
<dbReference type="Gene3D" id="1.20.120.1080">
    <property type="match status" value="1"/>
</dbReference>
<evidence type="ECO:0000256" key="7">
    <source>
        <dbReference type="ARBA" id="ARBA00022840"/>
    </source>
</evidence>
<accession>A0A2H9TM73</accession>
<name>A0A2H9TM73_9FUNG</name>
<dbReference type="InterPro" id="IPR011545">
    <property type="entry name" value="DEAD/DEAH_box_helicase_dom"/>
</dbReference>
<keyword evidence="9" id="KW-0539">Nucleus</keyword>
<comment type="similarity">
    <text evidence="10">Belongs to the DEAD box helicase family. DEAH subfamily. PRP16 sub-subfamily.</text>
</comment>
<keyword evidence="7" id="KW-0067">ATP-binding</keyword>
<keyword evidence="6" id="KW-0347">Helicase</keyword>
<evidence type="ECO:0000256" key="3">
    <source>
        <dbReference type="ARBA" id="ARBA00022664"/>
    </source>
</evidence>
<evidence type="ECO:0000313" key="16">
    <source>
        <dbReference type="EMBL" id="PJF18837.1"/>
    </source>
</evidence>
<dbReference type="PROSITE" id="PS51194">
    <property type="entry name" value="HELICASE_CTER"/>
    <property type="match status" value="1"/>
</dbReference>
<dbReference type="Pfam" id="PF07717">
    <property type="entry name" value="OB_NTP_bind"/>
    <property type="match status" value="1"/>
</dbReference>
<evidence type="ECO:0000256" key="6">
    <source>
        <dbReference type="ARBA" id="ARBA00022806"/>
    </source>
</evidence>
<dbReference type="AlphaFoldDB" id="A0A2H9TM73"/>
<evidence type="ECO:0000256" key="1">
    <source>
        <dbReference type="ARBA" id="ARBA00004123"/>
    </source>
</evidence>
<dbReference type="SUPFAM" id="SSF52540">
    <property type="entry name" value="P-loop containing nucleoside triphosphate hydrolases"/>
    <property type="match status" value="1"/>
</dbReference>
<dbReference type="PROSITE" id="PS51192">
    <property type="entry name" value="HELICASE_ATP_BIND_1"/>
    <property type="match status" value="1"/>
</dbReference>
<gene>
    <name evidence="16" type="ORF">PSACC_01343</name>
</gene>
<dbReference type="InterPro" id="IPR007502">
    <property type="entry name" value="Helicase-assoc_dom"/>
</dbReference>
<dbReference type="InterPro" id="IPR048333">
    <property type="entry name" value="HA2_WH"/>
</dbReference>
<sequence>MNPAPGNRSHVAKNHDEHQGHSAPKDLNNARSRFSRHDERDNESLILGPDLSLPESRQVDREWYDTEEEQVLDLSAQPTGLLAFDNSAKTQAKVAAAMRSKKYSLKQLQFDRDNEKWEANRMLVSGVVNRDVAITGFDPSQDEDHQQSQTQLVLHETKPTFLVNWNVSGDKKITELNFDPIQPVKDPTSDMAILSRRGSALVKEMREKKEQARVMKSLEGQGTALGNIMGVKTESDNTTQAEELDPAESHKTFKIAMERASEAGSAAVSTFARTKSIKEQREYLPAFACRSQLTKVIRENQIVVIVGETGSGKTTQLTQYLHEEGYSKVGAIGCTQPRRVAAMSVAKRVSDEMGCKLGAEVGYAIRFEDCTSPSTVIKYMTDGVLLRESLRDPDVDNYSAIIIDEAHERSLQTDVLLGLLRRIAARRRDLKLIITSATMNAEKFSEFFGGVPIFTIPGRTFKVEVLYSKNPCEDYVEAAVKQALSIHLAQPVGDILIFMTGQEDIQATCDCIKERLLSIKEASPLSVLPIYSQLPADLQAKIFERSSQGHRKCIIATNIAETSLTVDGIRYVIDTGYCKVKVFNPRIGMDALQIFPISQAASNQRAGRAGRTGPGSCYRLYTESAYRHEFFANNVPEIQRTNLSNVVLLLKSLGVGDLLKFDFLDPPPTDTLLSSMHQLWVLDAIDDNGSLTSIGSNMVEFPLDPPLSKMLLAAIKEKCTEEVVTIVSMLSVPSVFYRPKERAEESDIAREKFFVPESDHLTLLNVYKMWRSHGSNDKWCEQNFVQPKAMRKASEVRSQLLDIMKQQKIDTLSAGVQWDRVRKCIAAAYVHKAGRLKSIGEYFNIRTGMPCHLHPTSALYGLGYTPEYVVYHELVMTSKEYMQCVTAVSPEWLAESCPMFYSLRITNFRKDGMETKTISMTKAPRPEIVPAATARDSVDKKPEPEEHGSGQSTLKKSSFKVRKRIGL</sequence>
<dbReference type="Pfam" id="PF04408">
    <property type="entry name" value="WHD_HA2"/>
    <property type="match status" value="1"/>
</dbReference>
<evidence type="ECO:0000259" key="14">
    <source>
        <dbReference type="PROSITE" id="PS51192"/>
    </source>
</evidence>
<dbReference type="Proteomes" id="UP000240830">
    <property type="component" value="Unassembled WGS sequence"/>
</dbReference>
<dbReference type="SMART" id="SM00490">
    <property type="entry name" value="HELICc"/>
    <property type="match status" value="1"/>
</dbReference>
<evidence type="ECO:0000256" key="8">
    <source>
        <dbReference type="ARBA" id="ARBA00023187"/>
    </source>
</evidence>
<dbReference type="SMART" id="SM00847">
    <property type="entry name" value="HA2"/>
    <property type="match status" value="1"/>
</dbReference>
<dbReference type="InterPro" id="IPR002464">
    <property type="entry name" value="DNA/RNA_helicase_DEAH_CS"/>
</dbReference>
<evidence type="ECO:0000259" key="15">
    <source>
        <dbReference type="PROSITE" id="PS51194"/>
    </source>
</evidence>
<dbReference type="FunFam" id="1.20.120.1080:FF:000018">
    <property type="entry name" value="Pre-mRNA-splicing factor ATP-dependent RNA helicase prp16"/>
    <property type="match status" value="1"/>
</dbReference>
<dbReference type="EC" id="3.6.4.13" evidence="2"/>
<proteinExistence type="inferred from homology"/>